<organism evidence="2 3">
    <name type="scientific">Natronospira bacteriovora</name>
    <dbReference type="NCBI Taxonomy" id="3069753"/>
    <lineage>
        <taxon>Bacteria</taxon>
        <taxon>Pseudomonadati</taxon>
        <taxon>Pseudomonadota</taxon>
        <taxon>Gammaproteobacteria</taxon>
        <taxon>Natronospirales</taxon>
        <taxon>Natronospiraceae</taxon>
        <taxon>Natronospira</taxon>
    </lineage>
</organism>
<sequence length="167" mass="18892">MSHPLRKAQAADWPQMRDIFLQGIATGQASFETDASVPRDWPDWLDGKHADSVHVIEADNGDILAWGALAPTSRRACYRGVAEVQLYVRDRARGHGLGHQVLDHLIRHGEHQAMWTLQAIVFPENLGSRRLFAAHGFREVGLREKIARMNGSWRDTLLLERRSPSIE</sequence>
<dbReference type="Proteomes" id="UP001239019">
    <property type="component" value="Unassembled WGS sequence"/>
</dbReference>
<protein>
    <submittedName>
        <fullName evidence="2">N-acetyltransferase family protein</fullName>
    </submittedName>
</protein>
<evidence type="ECO:0000259" key="1">
    <source>
        <dbReference type="PROSITE" id="PS51186"/>
    </source>
</evidence>
<dbReference type="EMBL" id="JAVDDT010000003">
    <property type="protein sequence ID" value="MDQ2069347.1"/>
    <property type="molecule type" value="Genomic_DNA"/>
</dbReference>
<dbReference type="InterPro" id="IPR016181">
    <property type="entry name" value="Acyl_CoA_acyltransferase"/>
</dbReference>
<accession>A0ABU0W5V9</accession>
<evidence type="ECO:0000313" key="3">
    <source>
        <dbReference type="Proteomes" id="UP001239019"/>
    </source>
</evidence>
<evidence type="ECO:0000313" key="2">
    <source>
        <dbReference type="EMBL" id="MDQ2069347.1"/>
    </source>
</evidence>
<comment type="caution">
    <text evidence="2">The sequence shown here is derived from an EMBL/GenBank/DDBJ whole genome shotgun (WGS) entry which is preliminary data.</text>
</comment>
<dbReference type="PROSITE" id="PS51186">
    <property type="entry name" value="GNAT"/>
    <property type="match status" value="1"/>
</dbReference>
<keyword evidence="3" id="KW-1185">Reference proteome</keyword>
<dbReference type="RefSeq" id="WP_306727848.1">
    <property type="nucleotide sequence ID" value="NZ_JAVDDT010000003.1"/>
</dbReference>
<dbReference type="Gene3D" id="3.40.630.30">
    <property type="match status" value="1"/>
</dbReference>
<proteinExistence type="predicted"/>
<dbReference type="Pfam" id="PF00583">
    <property type="entry name" value="Acetyltransf_1"/>
    <property type="match status" value="1"/>
</dbReference>
<feature type="domain" description="N-acetyltransferase" evidence="1">
    <location>
        <begin position="3"/>
        <end position="160"/>
    </location>
</feature>
<reference evidence="2 3" key="1">
    <citation type="submission" date="2023-08" db="EMBL/GenBank/DDBJ databases">
        <title>Whole-genome sequencing of halo(alkali)philic microorganisms from hypersaline lakes.</title>
        <authorList>
            <person name="Sorokin D.Y."/>
            <person name="Abbas B."/>
            <person name="Merkel A.Y."/>
        </authorList>
    </citation>
    <scope>NUCLEOTIDE SEQUENCE [LARGE SCALE GENOMIC DNA]</scope>
    <source>
        <strain evidence="2 3">AB-CW4</strain>
    </source>
</reference>
<dbReference type="SUPFAM" id="SSF55729">
    <property type="entry name" value="Acyl-CoA N-acyltransferases (Nat)"/>
    <property type="match status" value="1"/>
</dbReference>
<gene>
    <name evidence="2" type="ORF">RBH19_05645</name>
</gene>
<dbReference type="InterPro" id="IPR000182">
    <property type="entry name" value="GNAT_dom"/>
</dbReference>
<name>A0ABU0W5V9_9GAMM</name>